<feature type="compositionally biased region" description="Low complexity" evidence="3">
    <location>
        <begin position="177"/>
        <end position="189"/>
    </location>
</feature>
<evidence type="ECO:0000256" key="2">
    <source>
        <dbReference type="PROSITE-ProRule" id="PRU00497"/>
    </source>
</evidence>
<feature type="compositionally biased region" description="Basic and acidic residues" evidence="3">
    <location>
        <begin position="196"/>
        <end position="206"/>
    </location>
</feature>
<keyword evidence="6" id="KW-1185">Reference proteome</keyword>
<dbReference type="AlphaFoldDB" id="A0A8J5JGN8"/>
<feature type="region of interest" description="Disordered" evidence="3">
    <location>
        <begin position="160"/>
        <end position="212"/>
    </location>
</feature>
<dbReference type="GO" id="GO:0031012">
    <property type="term" value="C:extracellular matrix"/>
    <property type="evidence" value="ECO:0007669"/>
    <property type="project" value="TreeGrafter"/>
</dbReference>
<dbReference type="PROSITE" id="PS51155">
    <property type="entry name" value="CHIT_BIND_RR_2"/>
    <property type="match status" value="1"/>
</dbReference>
<dbReference type="GO" id="GO:0042302">
    <property type="term" value="F:structural constituent of cuticle"/>
    <property type="evidence" value="ECO:0007669"/>
    <property type="project" value="UniProtKB-UniRule"/>
</dbReference>
<proteinExistence type="predicted"/>
<dbReference type="Proteomes" id="UP000747542">
    <property type="component" value="Unassembled WGS sequence"/>
</dbReference>
<dbReference type="PANTHER" id="PTHR12236">
    <property type="entry name" value="STRUCTURAL CONTITUENT OF CUTICLE"/>
    <property type="match status" value="1"/>
</dbReference>
<dbReference type="Pfam" id="PF00379">
    <property type="entry name" value="Chitin_bind_4"/>
    <property type="match status" value="1"/>
</dbReference>
<evidence type="ECO:0000256" key="4">
    <source>
        <dbReference type="SAM" id="SignalP"/>
    </source>
</evidence>
<name>A0A8J5JGN8_HOMAM</name>
<feature type="region of interest" description="Disordered" evidence="3">
    <location>
        <begin position="70"/>
        <end position="117"/>
    </location>
</feature>
<reference evidence="5" key="1">
    <citation type="journal article" date="2021" name="Sci. Adv.">
        <title>The American lobster genome reveals insights on longevity, neural, and immune adaptations.</title>
        <authorList>
            <person name="Polinski J.M."/>
            <person name="Zimin A.V."/>
            <person name="Clark K.F."/>
            <person name="Kohn A.B."/>
            <person name="Sadowski N."/>
            <person name="Timp W."/>
            <person name="Ptitsyn A."/>
            <person name="Khanna P."/>
            <person name="Romanova D.Y."/>
            <person name="Williams P."/>
            <person name="Greenwood S.J."/>
            <person name="Moroz L.L."/>
            <person name="Walt D.R."/>
            <person name="Bodnar A.G."/>
        </authorList>
    </citation>
    <scope>NUCLEOTIDE SEQUENCE</scope>
    <source>
        <strain evidence="5">GMGI-L3</strain>
    </source>
</reference>
<dbReference type="PANTHER" id="PTHR12236:SF79">
    <property type="entry name" value="CUTICULAR PROTEIN 50CB-RELATED"/>
    <property type="match status" value="1"/>
</dbReference>
<protein>
    <submittedName>
        <fullName evidence="5">Cuticle protein 16.8-like 1</fullName>
    </submittedName>
</protein>
<dbReference type="PROSITE" id="PS00233">
    <property type="entry name" value="CHIT_BIND_RR_1"/>
    <property type="match status" value="1"/>
</dbReference>
<evidence type="ECO:0000313" key="6">
    <source>
        <dbReference type="Proteomes" id="UP000747542"/>
    </source>
</evidence>
<comment type="caution">
    <text evidence="5">The sequence shown here is derived from an EMBL/GenBank/DDBJ whole genome shotgun (WGS) entry which is preliminary data.</text>
</comment>
<feature type="signal peptide" evidence="4">
    <location>
        <begin position="1"/>
        <end position="23"/>
    </location>
</feature>
<keyword evidence="1 2" id="KW-0193">Cuticle</keyword>
<evidence type="ECO:0000256" key="1">
    <source>
        <dbReference type="ARBA" id="ARBA00022460"/>
    </source>
</evidence>
<gene>
    <name evidence="5" type="primary">Cu168-L1</name>
    <name evidence="5" type="ORF">Hamer_G019770</name>
</gene>
<feature type="compositionally biased region" description="Acidic residues" evidence="3">
    <location>
        <begin position="71"/>
        <end position="81"/>
    </location>
</feature>
<dbReference type="InterPro" id="IPR051217">
    <property type="entry name" value="Insect_Cuticle_Struc_Prot"/>
</dbReference>
<accession>A0A8J5JGN8</accession>
<dbReference type="InterPro" id="IPR000618">
    <property type="entry name" value="Insect_cuticle"/>
</dbReference>
<dbReference type="EMBL" id="JAHLQT010036095">
    <property type="protein sequence ID" value="KAG7157907.1"/>
    <property type="molecule type" value="Genomic_DNA"/>
</dbReference>
<organism evidence="5 6">
    <name type="scientific">Homarus americanus</name>
    <name type="common">American lobster</name>
    <dbReference type="NCBI Taxonomy" id="6706"/>
    <lineage>
        <taxon>Eukaryota</taxon>
        <taxon>Metazoa</taxon>
        <taxon>Ecdysozoa</taxon>
        <taxon>Arthropoda</taxon>
        <taxon>Crustacea</taxon>
        <taxon>Multicrustacea</taxon>
        <taxon>Malacostraca</taxon>
        <taxon>Eumalacostraca</taxon>
        <taxon>Eucarida</taxon>
        <taxon>Decapoda</taxon>
        <taxon>Pleocyemata</taxon>
        <taxon>Astacidea</taxon>
        <taxon>Nephropoidea</taxon>
        <taxon>Nephropidae</taxon>
        <taxon>Homarus</taxon>
    </lineage>
</organism>
<dbReference type="GO" id="GO:0005615">
    <property type="term" value="C:extracellular space"/>
    <property type="evidence" value="ECO:0007669"/>
    <property type="project" value="TreeGrafter"/>
</dbReference>
<evidence type="ECO:0000313" key="5">
    <source>
        <dbReference type="EMBL" id="KAG7157907.1"/>
    </source>
</evidence>
<keyword evidence="4" id="KW-0732">Signal</keyword>
<feature type="chain" id="PRO_5035280129" evidence="4">
    <location>
        <begin position="24"/>
        <end position="374"/>
    </location>
</feature>
<evidence type="ECO:0000256" key="3">
    <source>
        <dbReference type="SAM" id="MobiDB-lite"/>
    </source>
</evidence>
<sequence>MVLRTTRWWVVMVMMCLASTSRATSPDKLTVADIQDSLLSPSSEQYAIYILPNTGDHVDSVQKRQAVYYDNQDDDRDEPQPEPEPGKTHHDDSVESVSRGARKVSEQPLPNIRYTPDAAYPPPVISAPFLLANFNPELQPGYGHEQELKDKIDSYAIVPEQDSSSQSPLDPTPRPTPTLSLQTSLVQSPITWDPTEEGHPQEEKPKSPKKLMNKPKKIMKVIKRSGEGQYLPEEVPGVMLPTEDGTEEAFVPADLLQDTEIFLTAASDQQPTFLPAAHQQFSGGPQAGGSRGMPYQFGWIVDDEATANFQTRQETGDEEGVVTGCYQVLDPNGLVRTVTYRADDGGFRVLSLTRGPDKTPCPGQYCSIGVLQGS</sequence>
<dbReference type="InterPro" id="IPR031311">
    <property type="entry name" value="CHIT_BIND_RR_consensus"/>
</dbReference>
<feature type="compositionally biased region" description="Basic and acidic residues" evidence="3">
    <location>
        <begin position="84"/>
        <end position="93"/>
    </location>
</feature>